<dbReference type="OrthoDB" id="422637at2759"/>
<keyword evidence="3" id="KW-1185">Reference proteome</keyword>
<sequence>MGLILARMASASTLVAMLDGLSSIFLQVAEYKESNKFGSFMALSSSLGKILLELHREIRNIISSLYHSALGSRLVVWAHNCELPPLSIWDLGLN</sequence>
<dbReference type="Pfam" id="PF13251">
    <property type="entry name" value="DUF4042"/>
    <property type="match status" value="1"/>
</dbReference>
<dbReference type="InterPro" id="IPR025283">
    <property type="entry name" value="DUF4042"/>
</dbReference>
<dbReference type="PANTHER" id="PTHR13366:SF0">
    <property type="entry name" value="HEAT REPEAT-CONTAINING PROTEIN 6"/>
    <property type="match status" value="1"/>
</dbReference>
<dbReference type="STRING" id="157652.A0A371EF31"/>
<protein>
    <recommendedName>
        <fullName evidence="1">DUF4042 domain-containing protein</fullName>
    </recommendedName>
</protein>
<proteinExistence type="predicted"/>
<evidence type="ECO:0000313" key="2">
    <source>
        <dbReference type="EMBL" id="RDX64653.1"/>
    </source>
</evidence>
<name>A0A371EF31_MUCPR</name>
<reference evidence="2" key="1">
    <citation type="submission" date="2018-05" db="EMBL/GenBank/DDBJ databases">
        <title>Draft genome of Mucuna pruriens seed.</title>
        <authorList>
            <person name="Nnadi N.E."/>
            <person name="Vos R."/>
            <person name="Hasami M.H."/>
            <person name="Devisetty U.K."/>
            <person name="Aguiy J.C."/>
        </authorList>
    </citation>
    <scope>NUCLEOTIDE SEQUENCE [LARGE SCALE GENOMIC DNA]</scope>
    <source>
        <strain evidence="2">JCA_2017</strain>
    </source>
</reference>
<feature type="domain" description="DUF4042" evidence="1">
    <location>
        <begin position="6"/>
        <end position="68"/>
    </location>
</feature>
<evidence type="ECO:0000259" key="1">
    <source>
        <dbReference type="Pfam" id="PF13251"/>
    </source>
</evidence>
<dbReference type="Proteomes" id="UP000257109">
    <property type="component" value="Unassembled WGS sequence"/>
</dbReference>
<accession>A0A371EF31</accession>
<comment type="caution">
    <text evidence="2">The sequence shown here is derived from an EMBL/GenBank/DDBJ whole genome shotgun (WGS) entry which is preliminary data.</text>
</comment>
<dbReference type="PANTHER" id="PTHR13366">
    <property type="entry name" value="MALARIA ANTIGEN-RELATED"/>
    <property type="match status" value="1"/>
</dbReference>
<evidence type="ECO:0000313" key="3">
    <source>
        <dbReference type="Proteomes" id="UP000257109"/>
    </source>
</evidence>
<feature type="non-terminal residue" evidence="2">
    <location>
        <position position="1"/>
    </location>
</feature>
<dbReference type="InterPro" id="IPR052107">
    <property type="entry name" value="HEAT6"/>
</dbReference>
<gene>
    <name evidence="2" type="ORF">CR513_56775</name>
</gene>
<dbReference type="AlphaFoldDB" id="A0A371EF31"/>
<organism evidence="2 3">
    <name type="scientific">Mucuna pruriens</name>
    <name type="common">Velvet bean</name>
    <name type="synonym">Dolichos pruriens</name>
    <dbReference type="NCBI Taxonomy" id="157652"/>
    <lineage>
        <taxon>Eukaryota</taxon>
        <taxon>Viridiplantae</taxon>
        <taxon>Streptophyta</taxon>
        <taxon>Embryophyta</taxon>
        <taxon>Tracheophyta</taxon>
        <taxon>Spermatophyta</taxon>
        <taxon>Magnoliopsida</taxon>
        <taxon>eudicotyledons</taxon>
        <taxon>Gunneridae</taxon>
        <taxon>Pentapetalae</taxon>
        <taxon>rosids</taxon>
        <taxon>fabids</taxon>
        <taxon>Fabales</taxon>
        <taxon>Fabaceae</taxon>
        <taxon>Papilionoideae</taxon>
        <taxon>50 kb inversion clade</taxon>
        <taxon>NPAAA clade</taxon>
        <taxon>indigoferoid/millettioid clade</taxon>
        <taxon>Phaseoleae</taxon>
        <taxon>Mucuna</taxon>
    </lineage>
</organism>
<dbReference type="EMBL" id="QJKJ01014282">
    <property type="protein sequence ID" value="RDX64653.1"/>
    <property type="molecule type" value="Genomic_DNA"/>
</dbReference>